<dbReference type="PROSITE" id="PS50043">
    <property type="entry name" value="HTH_LUXR_2"/>
    <property type="match status" value="1"/>
</dbReference>
<accession>A0AA37V3M8</accession>
<dbReference type="Proteomes" id="UP001161325">
    <property type="component" value="Unassembled WGS sequence"/>
</dbReference>
<dbReference type="SMART" id="SM00421">
    <property type="entry name" value="HTH_LUXR"/>
    <property type="match status" value="1"/>
</dbReference>
<dbReference type="Gene3D" id="3.40.50.2300">
    <property type="match status" value="1"/>
</dbReference>
<dbReference type="PROSITE" id="PS50110">
    <property type="entry name" value="RESPONSE_REGULATORY"/>
    <property type="match status" value="1"/>
</dbReference>
<feature type="modified residue" description="4-aspartylphosphate" evidence="3">
    <location>
        <position position="50"/>
    </location>
</feature>
<gene>
    <name evidence="6" type="ORF">rosag_34650</name>
</gene>
<dbReference type="InterPro" id="IPR016032">
    <property type="entry name" value="Sig_transdc_resp-reg_C-effctor"/>
</dbReference>
<proteinExistence type="predicted"/>
<dbReference type="CDD" id="cd17535">
    <property type="entry name" value="REC_NarL-like"/>
    <property type="match status" value="1"/>
</dbReference>
<dbReference type="InterPro" id="IPR058245">
    <property type="entry name" value="NreC/VraR/RcsB-like_REC"/>
</dbReference>
<sequence length="202" mass="21645">MTVDDHPIVRAGIRALIENEADMTVVAEGGDGAEAVALFEAHRPDVVLMDLRLPRLDGVGATRAIVAAHPAARIVALTSYDGDADIYRALDAGACGYLIKDMLGTEVVGAVRSAATGKRVIPTEVANRLAEFVPRVDLTAREIEVLRLAAKGLRNRAIAQRIGRTEATVKVHLRNVMAKLGVDDRTEAVMIALQRGVIHLDD</sequence>
<dbReference type="EMBL" id="BRXS01000005">
    <property type="protein sequence ID" value="GLC26952.1"/>
    <property type="molecule type" value="Genomic_DNA"/>
</dbReference>
<evidence type="ECO:0000256" key="3">
    <source>
        <dbReference type="PROSITE-ProRule" id="PRU00169"/>
    </source>
</evidence>
<dbReference type="PRINTS" id="PR00038">
    <property type="entry name" value="HTHLUXR"/>
</dbReference>
<dbReference type="Pfam" id="PF00072">
    <property type="entry name" value="Response_reg"/>
    <property type="match status" value="1"/>
</dbReference>
<dbReference type="SMART" id="SM00448">
    <property type="entry name" value="REC"/>
    <property type="match status" value="1"/>
</dbReference>
<evidence type="ECO:0000256" key="1">
    <source>
        <dbReference type="ARBA" id="ARBA00022553"/>
    </source>
</evidence>
<evidence type="ECO:0000259" key="5">
    <source>
        <dbReference type="PROSITE" id="PS50110"/>
    </source>
</evidence>
<dbReference type="AlphaFoldDB" id="A0AA37V3M8"/>
<dbReference type="CDD" id="cd06170">
    <property type="entry name" value="LuxR_C_like"/>
    <property type="match status" value="1"/>
</dbReference>
<dbReference type="SUPFAM" id="SSF52172">
    <property type="entry name" value="CheY-like"/>
    <property type="match status" value="1"/>
</dbReference>
<dbReference type="InterPro" id="IPR001789">
    <property type="entry name" value="Sig_transdc_resp-reg_receiver"/>
</dbReference>
<evidence type="ECO:0000313" key="7">
    <source>
        <dbReference type="Proteomes" id="UP001161325"/>
    </source>
</evidence>
<keyword evidence="1 3" id="KW-0597">Phosphoprotein</keyword>
<evidence type="ECO:0000313" key="6">
    <source>
        <dbReference type="EMBL" id="GLC26952.1"/>
    </source>
</evidence>
<evidence type="ECO:0000259" key="4">
    <source>
        <dbReference type="PROSITE" id="PS50043"/>
    </source>
</evidence>
<protein>
    <submittedName>
        <fullName evidence="6">DNA-binding response regulator</fullName>
    </submittedName>
</protein>
<dbReference type="GO" id="GO:0003677">
    <property type="term" value="F:DNA binding"/>
    <property type="evidence" value="ECO:0007669"/>
    <property type="project" value="UniProtKB-KW"/>
</dbReference>
<dbReference type="InterPro" id="IPR000792">
    <property type="entry name" value="Tscrpt_reg_LuxR_C"/>
</dbReference>
<dbReference type="InterPro" id="IPR039420">
    <property type="entry name" value="WalR-like"/>
</dbReference>
<dbReference type="PROSITE" id="PS00622">
    <property type="entry name" value="HTH_LUXR_1"/>
    <property type="match status" value="1"/>
</dbReference>
<dbReference type="GO" id="GO:0000160">
    <property type="term" value="P:phosphorelay signal transduction system"/>
    <property type="evidence" value="ECO:0007669"/>
    <property type="project" value="InterPro"/>
</dbReference>
<dbReference type="GO" id="GO:0006355">
    <property type="term" value="P:regulation of DNA-templated transcription"/>
    <property type="evidence" value="ECO:0007669"/>
    <property type="project" value="InterPro"/>
</dbReference>
<dbReference type="Pfam" id="PF00196">
    <property type="entry name" value="GerE"/>
    <property type="match status" value="1"/>
</dbReference>
<dbReference type="InterPro" id="IPR011006">
    <property type="entry name" value="CheY-like_superfamily"/>
</dbReference>
<keyword evidence="2 6" id="KW-0238">DNA-binding</keyword>
<comment type="caution">
    <text evidence="6">The sequence shown here is derived from an EMBL/GenBank/DDBJ whole genome shotgun (WGS) entry which is preliminary data.</text>
</comment>
<organism evidence="6 7">
    <name type="scientific">Roseisolibacter agri</name>
    <dbReference type="NCBI Taxonomy" id="2014610"/>
    <lineage>
        <taxon>Bacteria</taxon>
        <taxon>Pseudomonadati</taxon>
        <taxon>Gemmatimonadota</taxon>
        <taxon>Gemmatimonadia</taxon>
        <taxon>Gemmatimonadales</taxon>
        <taxon>Gemmatimonadaceae</taxon>
        <taxon>Roseisolibacter</taxon>
    </lineage>
</organism>
<dbReference type="PANTHER" id="PTHR43214:SF43">
    <property type="entry name" value="TWO-COMPONENT RESPONSE REGULATOR"/>
    <property type="match status" value="1"/>
</dbReference>
<dbReference type="SUPFAM" id="SSF46894">
    <property type="entry name" value="C-terminal effector domain of the bipartite response regulators"/>
    <property type="match status" value="1"/>
</dbReference>
<dbReference type="PANTHER" id="PTHR43214">
    <property type="entry name" value="TWO-COMPONENT RESPONSE REGULATOR"/>
    <property type="match status" value="1"/>
</dbReference>
<name>A0AA37V3M8_9BACT</name>
<evidence type="ECO:0000256" key="2">
    <source>
        <dbReference type="ARBA" id="ARBA00023125"/>
    </source>
</evidence>
<feature type="domain" description="HTH luxR-type" evidence="4">
    <location>
        <begin position="131"/>
        <end position="196"/>
    </location>
</feature>
<feature type="domain" description="Response regulatory" evidence="5">
    <location>
        <begin position="1"/>
        <end position="115"/>
    </location>
</feature>
<keyword evidence="7" id="KW-1185">Reference proteome</keyword>
<reference evidence="6" key="1">
    <citation type="submission" date="2022-08" db="EMBL/GenBank/DDBJ databases">
        <title>Draft genome sequencing of Roseisolibacter agri AW1220.</title>
        <authorList>
            <person name="Tobiishi Y."/>
            <person name="Tonouchi A."/>
        </authorList>
    </citation>
    <scope>NUCLEOTIDE SEQUENCE</scope>
    <source>
        <strain evidence="6">AW1220</strain>
    </source>
</reference>